<protein>
    <recommendedName>
        <fullName evidence="4">Serine protease</fullName>
    </recommendedName>
</protein>
<accession>A0ABW8AH54</accession>
<dbReference type="Proteomes" id="UP001612915">
    <property type="component" value="Unassembled WGS sequence"/>
</dbReference>
<dbReference type="SUPFAM" id="SSF50494">
    <property type="entry name" value="Trypsin-like serine proteases"/>
    <property type="match status" value="1"/>
</dbReference>
<dbReference type="Gene3D" id="2.40.10.10">
    <property type="entry name" value="Trypsin-like serine proteases"/>
    <property type="match status" value="1"/>
</dbReference>
<gene>
    <name evidence="2" type="ORF">ACIB24_01210</name>
</gene>
<proteinExistence type="predicted"/>
<dbReference type="InterPro" id="IPR009003">
    <property type="entry name" value="Peptidase_S1_PA"/>
</dbReference>
<evidence type="ECO:0000313" key="2">
    <source>
        <dbReference type="EMBL" id="MFI7585676.1"/>
    </source>
</evidence>
<evidence type="ECO:0008006" key="4">
    <source>
        <dbReference type="Google" id="ProtNLM"/>
    </source>
</evidence>
<dbReference type="InterPro" id="IPR043504">
    <property type="entry name" value="Peptidase_S1_PA_chymotrypsin"/>
</dbReference>
<name>A0ABW8AH54_9ACTN</name>
<dbReference type="RefSeq" id="WP_398273970.1">
    <property type="nucleotide sequence ID" value="NZ_JBITLV010000001.1"/>
</dbReference>
<keyword evidence="3" id="KW-1185">Reference proteome</keyword>
<feature type="compositionally biased region" description="Acidic residues" evidence="1">
    <location>
        <begin position="28"/>
        <end position="68"/>
    </location>
</feature>
<feature type="compositionally biased region" description="Pro residues" evidence="1">
    <location>
        <begin position="183"/>
        <end position="203"/>
    </location>
</feature>
<feature type="compositionally biased region" description="Low complexity" evidence="1">
    <location>
        <begin position="155"/>
        <end position="173"/>
    </location>
</feature>
<feature type="compositionally biased region" description="Acidic residues" evidence="1">
    <location>
        <begin position="82"/>
        <end position="102"/>
    </location>
</feature>
<feature type="region of interest" description="Disordered" evidence="1">
    <location>
        <begin position="1"/>
        <end position="281"/>
    </location>
</feature>
<evidence type="ECO:0000256" key="1">
    <source>
        <dbReference type="SAM" id="MobiDB-lite"/>
    </source>
</evidence>
<organism evidence="2 3">
    <name type="scientific">Spongisporangium articulatum</name>
    <dbReference type="NCBI Taxonomy" id="3362603"/>
    <lineage>
        <taxon>Bacteria</taxon>
        <taxon>Bacillati</taxon>
        <taxon>Actinomycetota</taxon>
        <taxon>Actinomycetes</taxon>
        <taxon>Kineosporiales</taxon>
        <taxon>Kineosporiaceae</taxon>
        <taxon>Spongisporangium</taxon>
    </lineage>
</organism>
<feature type="compositionally biased region" description="Pro residues" evidence="1">
    <location>
        <begin position="232"/>
        <end position="270"/>
    </location>
</feature>
<feature type="compositionally biased region" description="Acidic residues" evidence="1">
    <location>
        <begin position="115"/>
        <end position="124"/>
    </location>
</feature>
<sequence>MSDRPVPANAETRPIPLLTGRARSGPDAPDEPELVLTDDERPEEAAPEALLTDDVEVAADGDGEDDGPVDGPVTEPQGGEPGEIESADETDPETPDDTEAAVEAEATVEVRAEAPDEPEADAPEPADTAGPADTAEPAGPDDEGARTSPPTGPIARPAVAAPETTPVPVVRPETPARIEPPARPETPGGPEPLAGPPARPADPPAAFTTVTGHPPAAAPSGRFAPPTASAPLVPPTAPPDPPTMPNPQPRPPFVPSLQPPVVQPLRPPAPEAEDARPGWRNPGLLGSTAAGLAVVLAAVAAALTLGGGTGGNPVQAAVTVTASGAGDPRSGGGVVVDAGKGLILTSAWVAAPRAIGMGVTAGVFEKDLPPAPKSVTVTLPGGGQVAAQVVAADGYLNVAVLKAEGVGGSSATLGAAPSAGEGVTVVGADDEGHRSTSQVTLGRALNDPRLGSGTGVLAVEGAATTTDGPASAGGQLVGMLSTASGAAVVRPIAWAQPLIDAAVAGTDYLSPYAAATPKGAEVTGARYVEPGIESGSAVTPGCSNGRQQDGRLSLGLEYDSFGKRGLDVATGAGLHTDVLAELWTTGASPKLVARADTAGEYPVSLPGSGCLTLTFTPLSGAALDPGAYALRVGVGGNLTLVYDTGVRITE</sequence>
<comment type="caution">
    <text evidence="2">The sequence shown here is derived from an EMBL/GenBank/DDBJ whole genome shotgun (WGS) entry which is preliminary data.</text>
</comment>
<dbReference type="EMBL" id="JBITLV010000001">
    <property type="protein sequence ID" value="MFI7585676.1"/>
    <property type="molecule type" value="Genomic_DNA"/>
</dbReference>
<reference evidence="2 3" key="1">
    <citation type="submission" date="2024-10" db="EMBL/GenBank/DDBJ databases">
        <title>The Natural Products Discovery Center: Release of the First 8490 Sequenced Strains for Exploring Actinobacteria Biosynthetic Diversity.</title>
        <authorList>
            <person name="Kalkreuter E."/>
            <person name="Kautsar S.A."/>
            <person name="Yang D."/>
            <person name="Bader C.D."/>
            <person name="Teijaro C.N."/>
            <person name="Fluegel L."/>
            <person name="Davis C.M."/>
            <person name="Simpson J.R."/>
            <person name="Lauterbach L."/>
            <person name="Steele A.D."/>
            <person name="Gui C."/>
            <person name="Meng S."/>
            <person name="Li G."/>
            <person name="Viehrig K."/>
            <person name="Ye F."/>
            <person name="Su P."/>
            <person name="Kiefer A.F."/>
            <person name="Nichols A."/>
            <person name="Cepeda A.J."/>
            <person name="Yan W."/>
            <person name="Fan B."/>
            <person name="Jiang Y."/>
            <person name="Adhikari A."/>
            <person name="Zheng C.-J."/>
            <person name="Schuster L."/>
            <person name="Cowan T.M."/>
            <person name="Smanski M.J."/>
            <person name="Chevrette M.G."/>
            <person name="De Carvalho L.P.S."/>
            <person name="Shen B."/>
        </authorList>
    </citation>
    <scope>NUCLEOTIDE SEQUENCE [LARGE SCALE GENOMIC DNA]</scope>
    <source>
        <strain evidence="2 3">NPDC049639</strain>
    </source>
</reference>
<feature type="compositionally biased region" description="Low complexity" evidence="1">
    <location>
        <begin position="125"/>
        <end position="138"/>
    </location>
</feature>
<evidence type="ECO:0000313" key="3">
    <source>
        <dbReference type="Proteomes" id="UP001612915"/>
    </source>
</evidence>